<feature type="transmembrane region" description="Helical" evidence="1">
    <location>
        <begin position="103"/>
        <end position="129"/>
    </location>
</feature>
<dbReference type="AlphaFoldDB" id="A0A9X3DT17"/>
<dbReference type="InterPro" id="IPR046079">
    <property type="entry name" value="DUF6097"/>
</dbReference>
<name>A0A9X3DT17_9GAMM</name>
<sequence length="151" mass="17461">MNNFQILSESLDNAELLKKLHYAIDQHRLPLSSKDDLNDQVIEIEKYLGENEFRSLYEKRKLANLGTGLLALPVLIYCLFLFGSRYANNFGFNIDAAAVNHSLLIGVIHYLWIVIIYALLFIGLVAYFYKLNKQTNEKIYSIANKLFIRLN</sequence>
<organism evidence="2 3">
    <name type="scientific">Acinetobacter nematophilus</name>
    <dbReference type="NCBI Taxonomy" id="2994642"/>
    <lineage>
        <taxon>Bacteria</taxon>
        <taxon>Pseudomonadati</taxon>
        <taxon>Pseudomonadota</taxon>
        <taxon>Gammaproteobacteria</taxon>
        <taxon>Moraxellales</taxon>
        <taxon>Moraxellaceae</taxon>
        <taxon>Acinetobacter</taxon>
    </lineage>
</organism>
<dbReference type="Proteomes" id="UP001146019">
    <property type="component" value="Unassembled WGS sequence"/>
</dbReference>
<evidence type="ECO:0000313" key="3">
    <source>
        <dbReference type="Proteomes" id="UP001146019"/>
    </source>
</evidence>
<keyword evidence="1" id="KW-1133">Transmembrane helix</keyword>
<evidence type="ECO:0000313" key="2">
    <source>
        <dbReference type="EMBL" id="MCX5466877.1"/>
    </source>
</evidence>
<keyword evidence="1" id="KW-0472">Membrane</keyword>
<dbReference type="Pfam" id="PF19592">
    <property type="entry name" value="DUF6097"/>
    <property type="match status" value="1"/>
</dbReference>
<proteinExistence type="predicted"/>
<keyword evidence="1" id="KW-0812">Transmembrane</keyword>
<dbReference type="RefSeq" id="WP_266129331.1">
    <property type="nucleotide sequence ID" value="NZ_JAPKMY010000002.1"/>
</dbReference>
<dbReference type="EMBL" id="JAPKMY010000002">
    <property type="protein sequence ID" value="MCX5466877.1"/>
    <property type="molecule type" value="Genomic_DNA"/>
</dbReference>
<keyword evidence="3" id="KW-1185">Reference proteome</keyword>
<reference evidence="2" key="1">
    <citation type="submission" date="2022-11" db="EMBL/GenBank/DDBJ databases">
        <title>Biodiversity and phylogenetic relationships of bacteria.</title>
        <authorList>
            <person name="Machado R.A.R."/>
            <person name="Bhat A."/>
            <person name="Loulou A."/>
            <person name="Kallel S."/>
        </authorList>
    </citation>
    <scope>NUCLEOTIDE SEQUENCE</scope>
    <source>
        <strain evidence="2">A-IN1</strain>
    </source>
</reference>
<gene>
    <name evidence="2" type="ORF">OSH00_03880</name>
</gene>
<protein>
    <submittedName>
        <fullName evidence="2">DUF6097 family protein</fullName>
    </submittedName>
</protein>
<accession>A0A9X3DT17</accession>
<feature type="transmembrane region" description="Helical" evidence="1">
    <location>
        <begin position="62"/>
        <end position="83"/>
    </location>
</feature>
<comment type="caution">
    <text evidence="2">The sequence shown here is derived from an EMBL/GenBank/DDBJ whole genome shotgun (WGS) entry which is preliminary data.</text>
</comment>
<evidence type="ECO:0000256" key="1">
    <source>
        <dbReference type="SAM" id="Phobius"/>
    </source>
</evidence>